<dbReference type="OrthoDB" id="7875737at2"/>
<reference evidence="3" key="1">
    <citation type="journal article" date="2010" name="ISME J.">
        <title>The complete genome sequence of the algal symbiont Dinoroseobacter shibae: a hitchhiker's guide to life in the sea.</title>
        <authorList>
            <person name="Wagner-Dobler I."/>
            <person name="Ballhausen B."/>
            <person name="Berger M."/>
            <person name="Brinkhoff T."/>
            <person name="Buchholz I."/>
            <person name="Bunk B."/>
            <person name="Cypionka H."/>
            <person name="Daniel R."/>
            <person name="Drepper T."/>
            <person name="Gerdts G."/>
            <person name="Hahnke S."/>
            <person name="Han C."/>
            <person name="Jahn D."/>
            <person name="Kalhoefer D."/>
            <person name="Kiss H."/>
            <person name="Klenk H.P."/>
            <person name="Kyrpides N."/>
            <person name="Liebl W."/>
            <person name="Liesegang H."/>
            <person name="Meincke L."/>
            <person name="Pati A."/>
            <person name="Petersen J."/>
            <person name="Piekarski T."/>
            <person name="Pommerenke C."/>
            <person name="Pradella S."/>
            <person name="Pukall R."/>
            <person name="Rabus R."/>
            <person name="Stackebrandt E."/>
            <person name="Thole S."/>
            <person name="Thompson L."/>
            <person name="Tielen P."/>
            <person name="Tomasch J."/>
            <person name="von Jan M."/>
            <person name="Wanphrut N."/>
            <person name="Wichels A."/>
            <person name="Zech H."/>
            <person name="Simon M."/>
        </authorList>
    </citation>
    <scope>NUCLEOTIDE SEQUENCE [LARGE SCALE GENOMIC DNA]</scope>
    <source>
        <strain evidence="3">DSM 16493 / NCIMB 14021 / DFL 12</strain>
    </source>
</reference>
<protein>
    <submittedName>
        <fullName evidence="2">Uncharacterized protein</fullName>
    </submittedName>
</protein>
<organism evidence="2 3">
    <name type="scientific">Dinoroseobacter shibae (strain DSM 16493 / NCIMB 14021 / DFL 12)</name>
    <dbReference type="NCBI Taxonomy" id="398580"/>
    <lineage>
        <taxon>Bacteria</taxon>
        <taxon>Pseudomonadati</taxon>
        <taxon>Pseudomonadota</taxon>
        <taxon>Alphaproteobacteria</taxon>
        <taxon>Rhodobacterales</taxon>
        <taxon>Roseobacteraceae</taxon>
        <taxon>Dinoroseobacter</taxon>
    </lineage>
</organism>
<keyword evidence="3" id="KW-1185">Reference proteome</keyword>
<feature type="transmembrane region" description="Helical" evidence="1">
    <location>
        <begin position="47"/>
        <end position="70"/>
    </location>
</feature>
<dbReference type="KEGG" id="dsh:Dshi_1418"/>
<keyword evidence="1" id="KW-0812">Transmembrane</keyword>
<proteinExistence type="predicted"/>
<dbReference type="eggNOG" id="ENOG503315B">
    <property type="taxonomic scope" value="Bacteria"/>
</dbReference>
<keyword evidence="1" id="KW-1133">Transmembrane helix</keyword>
<dbReference type="EMBL" id="CP000830">
    <property type="protein sequence ID" value="ABV93160.1"/>
    <property type="molecule type" value="Genomic_DNA"/>
</dbReference>
<name>A8LJD8_DINSH</name>
<dbReference type="RefSeq" id="WP_012178090.1">
    <property type="nucleotide sequence ID" value="NC_009952.1"/>
</dbReference>
<evidence type="ECO:0000256" key="1">
    <source>
        <dbReference type="SAM" id="Phobius"/>
    </source>
</evidence>
<keyword evidence="1" id="KW-0472">Membrane</keyword>
<dbReference type="STRING" id="398580.Dshi_1418"/>
<accession>A8LJD8</accession>
<evidence type="ECO:0000313" key="3">
    <source>
        <dbReference type="Proteomes" id="UP000006833"/>
    </source>
</evidence>
<evidence type="ECO:0000313" key="2">
    <source>
        <dbReference type="EMBL" id="ABV93160.1"/>
    </source>
</evidence>
<feature type="transmembrane region" description="Helical" evidence="1">
    <location>
        <begin position="6"/>
        <end position="27"/>
    </location>
</feature>
<dbReference type="AlphaFoldDB" id="A8LJD8"/>
<dbReference type="Proteomes" id="UP000006833">
    <property type="component" value="Chromosome"/>
</dbReference>
<sequence>MAYLVPVGAMITVLGLIGLIYCIVEVARAKRAGLSDAELKARLQKAVALNLGALAVSALGLMVVILGVFLA</sequence>
<dbReference type="HOGENOM" id="CLU_199759_0_0_5"/>
<gene>
    <name evidence="2" type="ordered locus">Dshi_1418</name>
</gene>